<sequence length="85" mass="9072">MSTILIVEDELLIAAEISQTLVRLGHTPLEPVDSSDEALGVLATQPVELVLMDINISGDCDGIAAALLIRRQFAVPVVFLTARSD</sequence>
<dbReference type="Gene3D" id="3.40.50.2300">
    <property type="match status" value="1"/>
</dbReference>
<evidence type="ECO:0000313" key="4">
    <source>
        <dbReference type="Proteomes" id="UP000597617"/>
    </source>
</evidence>
<evidence type="ECO:0000259" key="2">
    <source>
        <dbReference type="PROSITE" id="PS50110"/>
    </source>
</evidence>
<evidence type="ECO:0000256" key="1">
    <source>
        <dbReference type="PROSITE-ProRule" id="PRU00169"/>
    </source>
</evidence>
<dbReference type="SUPFAM" id="SSF52172">
    <property type="entry name" value="CheY-like"/>
    <property type="match status" value="1"/>
</dbReference>
<comment type="caution">
    <text evidence="3">The sequence shown here is derived from an EMBL/GenBank/DDBJ whole genome shotgun (WGS) entry which is preliminary data.</text>
</comment>
<accession>A0ABS0INW0</accession>
<keyword evidence="4" id="KW-1185">Reference proteome</keyword>
<reference evidence="3 4" key="1">
    <citation type="submission" date="2020-11" db="EMBL/GenBank/DDBJ databases">
        <authorList>
            <person name="Kim M.K."/>
        </authorList>
    </citation>
    <scope>NUCLEOTIDE SEQUENCE [LARGE SCALE GENOMIC DNA]</scope>
    <source>
        <strain evidence="3 4">BT683</strain>
    </source>
</reference>
<evidence type="ECO:0000313" key="3">
    <source>
        <dbReference type="EMBL" id="MBF9239877.1"/>
    </source>
</evidence>
<keyword evidence="1" id="KW-0597">Phosphoprotein</keyword>
<feature type="modified residue" description="4-aspartylphosphate" evidence="1">
    <location>
        <position position="53"/>
    </location>
</feature>
<dbReference type="InterPro" id="IPR011006">
    <property type="entry name" value="CheY-like_superfamily"/>
</dbReference>
<organism evidence="3 4">
    <name type="scientific">Hymenobacter jeongseonensis</name>
    <dbReference type="NCBI Taxonomy" id="2791027"/>
    <lineage>
        <taxon>Bacteria</taxon>
        <taxon>Pseudomonadati</taxon>
        <taxon>Bacteroidota</taxon>
        <taxon>Cytophagia</taxon>
        <taxon>Cytophagales</taxon>
        <taxon>Hymenobacteraceae</taxon>
        <taxon>Hymenobacter</taxon>
    </lineage>
</organism>
<name>A0ABS0INW0_9BACT</name>
<dbReference type="PROSITE" id="PS50110">
    <property type="entry name" value="RESPONSE_REGULATORY"/>
    <property type="match status" value="1"/>
</dbReference>
<feature type="domain" description="Response regulatory" evidence="2">
    <location>
        <begin position="3"/>
        <end position="85"/>
    </location>
</feature>
<gene>
    <name evidence="3" type="ORF">I2I05_20970</name>
</gene>
<dbReference type="InterPro" id="IPR001789">
    <property type="entry name" value="Sig_transdc_resp-reg_receiver"/>
</dbReference>
<dbReference type="Pfam" id="PF00072">
    <property type="entry name" value="Response_reg"/>
    <property type="match status" value="1"/>
</dbReference>
<dbReference type="Proteomes" id="UP000597617">
    <property type="component" value="Unassembled WGS sequence"/>
</dbReference>
<dbReference type="RefSeq" id="WP_196284228.1">
    <property type="nucleotide sequence ID" value="NZ_JADQDQ010000020.1"/>
</dbReference>
<dbReference type="EMBL" id="JADQDQ010000020">
    <property type="protein sequence ID" value="MBF9239877.1"/>
    <property type="molecule type" value="Genomic_DNA"/>
</dbReference>
<proteinExistence type="predicted"/>
<protein>
    <submittedName>
        <fullName evidence="3">Response regulator</fullName>
    </submittedName>
</protein>